<keyword evidence="10" id="KW-1185">Reference proteome</keyword>
<dbReference type="PANTHER" id="PTHR43229">
    <property type="entry name" value="NODULATION PROTEIN J"/>
    <property type="match status" value="1"/>
</dbReference>
<dbReference type="OrthoDB" id="3370990at2"/>
<dbReference type="PANTHER" id="PTHR43229:SF2">
    <property type="entry name" value="NODULATION PROTEIN J"/>
    <property type="match status" value="1"/>
</dbReference>
<proteinExistence type="inferred from homology"/>
<evidence type="ECO:0000256" key="2">
    <source>
        <dbReference type="ARBA" id="ARBA00022692"/>
    </source>
</evidence>
<keyword evidence="4 6" id="KW-0472">Membrane</keyword>
<feature type="domain" description="ABC transmembrane type-2" evidence="8">
    <location>
        <begin position="45"/>
        <end position="282"/>
    </location>
</feature>
<feature type="transmembrane region" description="Helical" evidence="6">
    <location>
        <begin position="196"/>
        <end position="219"/>
    </location>
</feature>
<gene>
    <name evidence="9" type="ORF">DY218_01875</name>
</gene>
<feature type="compositionally biased region" description="Polar residues" evidence="7">
    <location>
        <begin position="1"/>
        <end position="11"/>
    </location>
</feature>
<feature type="transmembrane region" description="Helical" evidence="6">
    <location>
        <begin position="161"/>
        <end position="184"/>
    </location>
</feature>
<dbReference type="PROSITE" id="PS51012">
    <property type="entry name" value="ABC_TM2"/>
    <property type="match status" value="1"/>
</dbReference>
<dbReference type="RefSeq" id="WP_128554102.1">
    <property type="nucleotide sequence ID" value="NZ_QUAK01000013.1"/>
</dbReference>
<organism evidence="9 10">
    <name type="scientific">Streptomyces triticagri</name>
    <dbReference type="NCBI Taxonomy" id="2293568"/>
    <lineage>
        <taxon>Bacteria</taxon>
        <taxon>Bacillati</taxon>
        <taxon>Actinomycetota</taxon>
        <taxon>Actinomycetes</taxon>
        <taxon>Kitasatosporales</taxon>
        <taxon>Streptomycetaceae</taxon>
        <taxon>Streptomyces</taxon>
    </lineage>
</organism>
<dbReference type="InterPro" id="IPR047817">
    <property type="entry name" value="ABC2_TM_bact-type"/>
</dbReference>
<comment type="similarity">
    <text evidence="6">Belongs to the ABC-2 integral membrane protein family.</text>
</comment>
<feature type="region of interest" description="Disordered" evidence="7">
    <location>
        <begin position="1"/>
        <end position="22"/>
    </location>
</feature>
<dbReference type="InterPro" id="IPR051784">
    <property type="entry name" value="Nod_factor_ABC_transporter"/>
</dbReference>
<feature type="transmembrane region" description="Helical" evidence="6">
    <location>
        <begin position="124"/>
        <end position="149"/>
    </location>
</feature>
<comment type="subcellular location">
    <subcellularLocation>
        <location evidence="6">Cell membrane</location>
        <topology evidence="6">Multi-pass membrane protein</topology>
    </subcellularLocation>
    <subcellularLocation>
        <location evidence="1">Membrane</location>
        <topology evidence="1">Multi-pass membrane protein</topology>
    </subcellularLocation>
</comment>
<evidence type="ECO:0000313" key="10">
    <source>
        <dbReference type="Proteomes" id="UP000263094"/>
    </source>
</evidence>
<dbReference type="Pfam" id="PF01061">
    <property type="entry name" value="ABC2_membrane"/>
    <property type="match status" value="1"/>
</dbReference>
<dbReference type="InterPro" id="IPR013525">
    <property type="entry name" value="ABC2_TM"/>
</dbReference>
<evidence type="ECO:0000256" key="1">
    <source>
        <dbReference type="ARBA" id="ARBA00004141"/>
    </source>
</evidence>
<dbReference type="EMBL" id="QUAK01000013">
    <property type="protein sequence ID" value="RFU88307.1"/>
    <property type="molecule type" value="Genomic_DNA"/>
</dbReference>
<accession>A0A372MDC9</accession>
<dbReference type="GO" id="GO:0046677">
    <property type="term" value="P:response to antibiotic"/>
    <property type="evidence" value="ECO:0007669"/>
    <property type="project" value="UniProtKB-KW"/>
</dbReference>
<sequence>MTTATAGSHRQTAPPRGGTGGLRGYTGDTLALAGRHLTHLRRSPGRLVLVTMNPLVMLIAIGYLFRDSMNIPGNVAYEDFIMAGIAIQVGLTGVGPTAIGVAMDLRNGLVDRFRSMPIASSTVLIGRTFSDLFVGAVSLTVVCSVGFAVGWRPHNGPLQTLAGFGVLLAFVYTMLWVGILLGTVMKNVEAIDGSGALVLIVLSFLSNAYVVVSGLPGWLQPVAEWNPVTSVITTTRRLWGNDPAGSTGSGFPADHPGLVTAIMLALLLTVSVAGSLRSFRRAVGN</sequence>
<keyword evidence="2 6" id="KW-0812">Transmembrane</keyword>
<keyword evidence="6" id="KW-0813">Transport</keyword>
<evidence type="ECO:0000256" key="4">
    <source>
        <dbReference type="ARBA" id="ARBA00023136"/>
    </source>
</evidence>
<feature type="transmembrane region" description="Helical" evidence="6">
    <location>
        <begin position="47"/>
        <end position="65"/>
    </location>
</feature>
<evidence type="ECO:0000313" key="9">
    <source>
        <dbReference type="EMBL" id="RFU88307.1"/>
    </source>
</evidence>
<dbReference type="InterPro" id="IPR000412">
    <property type="entry name" value="ABC_2_transport"/>
</dbReference>
<feature type="transmembrane region" description="Helical" evidence="6">
    <location>
        <begin position="80"/>
        <end position="103"/>
    </location>
</feature>
<dbReference type="GO" id="GO:0043190">
    <property type="term" value="C:ATP-binding cassette (ABC) transporter complex"/>
    <property type="evidence" value="ECO:0007669"/>
    <property type="project" value="InterPro"/>
</dbReference>
<evidence type="ECO:0000256" key="5">
    <source>
        <dbReference type="ARBA" id="ARBA00023251"/>
    </source>
</evidence>
<protein>
    <recommendedName>
        <fullName evidence="6">Transport permease protein</fullName>
    </recommendedName>
</protein>
<evidence type="ECO:0000256" key="3">
    <source>
        <dbReference type="ARBA" id="ARBA00022989"/>
    </source>
</evidence>
<reference evidence="9 10" key="1">
    <citation type="submission" date="2018-08" db="EMBL/GenBank/DDBJ databases">
        <title>Isolation, diversity and antifungal activity of Actinobacteria from wheat.</title>
        <authorList>
            <person name="Han C."/>
        </authorList>
    </citation>
    <scope>NUCLEOTIDE SEQUENCE [LARGE SCALE GENOMIC DNA]</scope>
    <source>
        <strain evidence="9 10">NEAU-YY421</strain>
    </source>
</reference>
<keyword evidence="3 6" id="KW-1133">Transmembrane helix</keyword>
<evidence type="ECO:0000256" key="6">
    <source>
        <dbReference type="RuleBase" id="RU361157"/>
    </source>
</evidence>
<keyword evidence="5" id="KW-0046">Antibiotic resistance</keyword>
<evidence type="ECO:0000256" key="7">
    <source>
        <dbReference type="SAM" id="MobiDB-lite"/>
    </source>
</evidence>
<dbReference type="AlphaFoldDB" id="A0A372MDC9"/>
<name>A0A372MDC9_9ACTN</name>
<keyword evidence="6" id="KW-1003">Cell membrane</keyword>
<comment type="caution">
    <text evidence="9">The sequence shown here is derived from an EMBL/GenBank/DDBJ whole genome shotgun (WGS) entry which is preliminary data.</text>
</comment>
<dbReference type="Proteomes" id="UP000263094">
    <property type="component" value="Unassembled WGS sequence"/>
</dbReference>
<dbReference type="GO" id="GO:0140359">
    <property type="term" value="F:ABC-type transporter activity"/>
    <property type="evidence" value="ECO:0007669"/>
    <property type="project" value="InterPro"/>
</dbReference>
<evidence type="ECO:0000259" key="8">
    <source>
        <dbReference type="PROSITE" id="PS51012"/>
    </source>
</evidence>
<feature type="transmembrane region" description="Helical" evidence="6">
    <location>
        <begin position="257"/>
        <end position="276"/>
    </location>
</feature>
<dbReference type="PIRSF" id="PIRSF006648">
    <property type="entry name" value="DrrB"/>
    <property type="match status" value="1"/>
</dbReference>